<dbReference type="Proteomes" id="UP001165135">
    <property type="component" value="Unassembled WGS sequence"/>
</dbReference>
<name>A0A9W6VLH7_9ACTN</name>
<dbReference type="InterPro" id="IPR010982">
    <property type="entry name" value="Lambda_DNA-bd_dom_sf"/>
</dbReference>
<gene>
    <name evidence="2" type="ORF">Airi01_047450</name>
</gene>
<protein>
    <recommendedName>
        <fullName evidence="1">HTH cro/C1-type domain-containing protein</fullName>
    </recommendedName>
</protein>
<dbReference type="Pfam" id="PF01381">
    <property type="entry name" value="HTH_3"/>
    <property type="match status" value="1"/>
</dbReference>
<dbReference type="InterPro" id="IPR001387">
    <property type="entry name" value="Cro/C1-type_HTH"/>
</dbReference>
<evidence type="ECO:0000313" key="2">
    <source>
        <dbReference type="EMBL" id="GLY76478.1"/>
    </source>
</evidence>
<proteinExistence type="predicted"/>
<dbReference type="Gene3D" id="1.10.260.40">
    <property type="entry name" value="lambda repressor-like DNA-binding domains"/>
    <property type="match status" value="1"/>
</dbReference>
<dbReference type="GO" id="GO:0003677">
    <property type="term" value="F:DNA binding"/>
    <property type="evidence" value="ECO:0007669"/>
    <property type="project" value="InterPro"/>
</dbReference>
<evidence type="ECO:0000313" key="3">
    <source>
        <dbReference type="Proteomes" id="UP001165135"/>
    </source>
</evidence>
<dbReference type="EMBL" id="BSTJ01000005">
    <property type="protein sequence ID" value="GLY76478.1"/>
    <property type="molecule type" value="Genomic_DNA"/>
</dbReference>
<reference evidence="2" key="1">
    <citation type="submission" date="2023-03" db="EMBL/GenBank/DDBJ databases">
        <title>Actinoallomurus iriomotensis NBRC 103681.</title>
        <authorList>
            <person name="Ichikawa N."/>
            <person name="Sato H."/>
            <person name="Tonouchi N."/>
        </authorList>
    </citation>
    <scope>NUCLEOTIDE SEQUENCE</scope>
    <source>
        <strain evidence="2">NBRC 103681</strain>
    </source>
</reference>
<sequence>MGALIRDARMGRDLTLKQLATASGVSAATVSAVERASKGGARQWVDRWQSWQGSCLDPRDTECPPARYRCRHGEFRVRLAGELSPKVWVELEDLPAPDLAPVSLFRRVPLLTRARLPVVPLTEIETDEAYARRVLDRVRELSGGLPHLRTAPDSWGRVTGA</sequence>
<dbReference type="SUPFAM" id="SSF47413">
    <property type="entry name" value="lambda repressor-like DNA-binding domains"/>
    <property type="match status" value="1"/>
</dbReference>
<evidence type="ECO:0000259" key="1">
    <source>
        <dbReference type="PROSITE" id="PS50943"/>
    </source>
</evidence>
<dbReference type="AlphaFoldDB" id="A0A9W6VLH7"/>
<accession>A0A9W6VLH7</accession>
<feature type="domain" description="HTH cro/C1-type" evidence="1">
    <location>
        <begin position="5"/>
        <end position="35"/>
    </location>
</feature>
<dbReference type="CDD" id="cd00093">
    <property type="entry name" value="HTH_XRE"/>
    <property type="match status" value="1"/>
</dbReference>
<dbReference type="PROSITE" id="PS50943">
    <property type="entry name" value="HTH_CROC1"/>
    <property type="match status" value="1"/>
</dbReference>
<organism evidence="2 3">
    <name type="scientific">Actinoallomurus iriomotensis</name>
    <dbReference type="NCBI Taxonomy" id="478107"/>
    <lineage>
        <taxon>Bacteria</taxon>
        <taxon>Bacillati</taxon>
        <taxon>Actinomycetota</taxon>
        <taxon>Actinomycetes</taxon>
        <taxon>Streptosporangiales</taxon>
        <taxon>Thermomonosporaceae</taxon>
        <taxon>Actinoallomurus</taxon>
    </lineage>
</organism>
<comment type="caution">
    <text evidence="2">The sequence shown here is derived from an EMBL/GenBank/DDBJ whole genome shotgun (WGS) entry which is preliminary data.</text>
</comment>